<dbReference type="AlphaFoldDB" id="A0A6G7PYK9"/>
<gene>
    <name evidence="1" type="ORF">G4V39_11040</name>
</gene>
<dbReference type="SMART" id="SM00471">
    <property type="entry name" value="HDc"/>
    <property type="match status" value="1"/>
</dbReference>
<proteinExistence type="predicted"/>
<dbReference type="InterPro" id="IPR006675">
    <property type="entry name" value="HDIG_dom"/>
</dbReference>
<dbReference type="InterPro" id="IPR052340">
    <property type="entry name" value="RNase_Y/CdgJ"/>
</dbReference>
<dbReference type="Pfam" id="PF08668">
    <property type="entry name" value="HDOD"/>
    <property type="match status" value="1"/>
</dbReference>
<dbReference type="PANTHER" id="PTHR33525">
    <property type="match status" value="1"/>
</dbReference>
<dbReference type="CDD" id="cd00077">
    <property type="entry name" value="HDc"/>
    <property type="match status" value="1"/>
</dbReference>
<dbReference type="InterPro" id="IPR013976">
    <property type="entry name" value="HDOD"/>
</dbReference>
<dbReference type="Proteomes" id="UP000502179">
    <property type="component" value="Chromosome"/>
</dbReference>
<dbReference type="EMBL" id="CP048877">
    <property type="protein sequence ID" value="QIJ72779.1"/>
    <property type="molecule type" value="Genomic_DNA"/>
</dbReference>
<sequence length="282" mass="31625">MEEKKIQIKKRLKNLQSLPTLPTIITKLTKMVADEKTTAVQLGAVIEKDQVLTSKLLKMVNSAFFGFPKRISTVANAIVLLGFNVIKTLIITSSIFETMQSEDVGLWEHSLGCAAAAGIMARRLEIKDPEEVSTAALIHDLGKVVLRTEFPEDYEKIATLVKEKGLYFWQAEQAILGVDHATIGGWLTRQWNLPDRLVEPIDCHHHPSEAKHFPDVAAVVHFADILIKGLGYGFSGDPFVPPLNPQAWKELGFRREDLKEILAELDDRLMELQTFTLEMQAL</sequence>
<organism evidence="1 2">
    <name type="scientific">Thermosulfuriphilus ammonigenes</name>
    <dbReference type="NCBI Taxonomy" id="1936021"/>
    <lineage>
        <taxon>Bacteria</taxon>
        <taxon>Pseudomonadati</taxon>
        <taxon>Thermodesulfobacteriota</taxon>
        <taxon>Thermodesulfobacteria</taxon>
        <taxon>Thermodesulfobacteriales</taxon>
        <taxon>Thermodesulfobacteriaceae</taxon>
        <taxon>Thermosulfuriphilus</taxon>
    </lineage>
</organism>
<reference evidence="1 2" key="1">
    <citation type="submission" date="2020-02" db="EMBL/GenBank/DDBJ databases">
        <title>Genome analysis of Thermosulfuriphilus ammonigenes ST65T, an anaerobic thermophilic chemolithoautotrophic bacterium isolated from a deep-sea hydrothermal vent.</title>
        <authorList>
            <person name="Slobodkina G."/>
            <person name="Allioux M."/>
            <person name="Merkel A."/>
            <person name="Alain K."/>
            <person name="Jebbar M."/>
            <person name="Slobodkin A."/>
        </authorList>
    </citation>
    <scope>NUCLEOTIDE SEQUENCE [LARGE SCALE GENOMIC DNA]</scope>
    <source>
        <strain evidence="1 2">ST65</strain>
    </source>
</reference>
<evidence type="ECO:0000313" key="2">
    <source>
        <dbReference type="Proteomes" id="UP000502179"/>
    </source>
</evidence>
<dbReference type="PANTHER" id="PTHR33525:SF3">
    <property type="entry name" value="RIBONUCLEASE Y"/>
    <property type="match status" value="1"/>
</dbReference>
<dbReference type="InterPro" id="IPR003607">
    <property type="entry name" value="HD/PDEase_dom"/>
</dbReference>
<evidence type="ECO:0000313" key="1">
    <source>
        <dbReference type="EMBL" id="QIJ72779.1"/>
    </source>
</evidence>
<dbReference type="KEGG" id="tav:G4V39_11040"/>
<name>A0A6G7PYK9_9BACT</name>
<accession>A0A6G7PYK9</accession>
<protein>
    <submittedName>
        <fullName evidence="1">HDOD domain-containing protein</fullName>
    </submittedName>
</protein>
<dbReference type="SUPFAM" id="SSF109604">
    <property type="entry name" value="HD-domain/PDEase-like"/>
    <property type="match status" value="1"/>
</dbReference>
<dbReference type="RefSeq" id="WP_166032994.1">
    <property type="nucleotide sequence ID" value="NZ_CP048877.1"/>
</dbReference>
<dbReference type="PROSITE" id="PS51833">
    <property type="entry name" value="HDOD"/>
    <property type="match status" value="1"/>
</dbReference>
<keyword evidence="2" id="KW-1185">Reference proteome</keyword>
<dbReference type="NCBIfam" id="TIGR00277">
    <property type="entry name" value="HDIG"/>
    <property type="match status" value="1"/>
</dbReference>
<dbReference type="Gene3D" id="1.10.3210.10">
    <property type="entry name" value="Hypothetical protein af1432"/>
    <property type="match status" value="1"/>
</dbReference>